<gene>
    <name evidence="8" type="ORF">MAR_011152</name>
</gene>
<feature type="compositionally biased region" description="Acidic residues" evidence="6">
    <location>
        <begin position="173"/>
        <end position="183"/>
    </location>
</feature>
<keyword evidence="4" id="KW-0862">Zinc</keyword>
<feature type="domain" description="C2H2-type" evidence="7">
    <location>
        <begin position="887"/>
        <end position="915"/>
    </location>
</feature>
<keyword evidence="2" id="KW-0677">Repeat</keyword>
<keyword evidence="1" id="KW-0479">Metal-binding</keyword>
<evidence type="ECO:0000313" key="8">
    <source>
        <dbReference type="EMBL" id="WAR25448.1"/>
    </source>
</evidence>
<feature type="domain" description="C2H2-type" evidence="7">
    <location>
        <begin position="260"/>
        <end position="287"/>
    </location>
</feature>
<feature type="domain" description="C2H2-type" evidence="7">
    <location>
        <begin position="1014"/>
        <end position="1041"/>
    </location>
</feature>
<dbReference type="InterPro" id="IPR036236">
    <property type="entry name" value="Znf_C2H2_sf"/>
</dbReference>
<evidence type="ECO:0000256" key="2">
    <source>
        <dbReference type="ARBA" id="ARBA00022737"/>
    </source>
</evidence>
<evidence type="ECO:0000256" key="5">
    <source>
        <dbReference type="PROSITE-ProRule" id="PRU00042"/>
    </source>
</evidence>
<proteinExistence type="predicted"/>
<dbReference type="Pfam" id="PF00096">
    <property type="entry name" value="zf-C2H2"/>
    <property type="match status" value="10"/>
</dbReference>
<evidence type="ECO:0000256" key="6">
    <source>
        <dbReference type="SAM" id="MobiDB-lite"/>
    </source>
</evidence>
<evidence type="ECO:0000256" key="3">
    <source>
        <dbReference type="ARBA" id="ARBA00022771"/>
    </source>
</evidence>
<feature type="region of interest" description="Disordered" evidence="6">
    <location>
        <begin position="517"/>
        <end position="539"/>
    </location>
</feature>
<dbReference type="PROSITE" id="PS00028">
    <property type="entry name" value="ZINC_FINGER_C2H2_1"/>
    <property type="match status" value="18"/>
</dbReference>
<feature type="compositionally biased region" description="Basic residues" evidence="6">
    <location>
        <begin position="204"/>
        <end position="219"/>
    </location>
</feature>
<sequence>MDPFNTLGRHGVPAPPHSREDNQPLFPSVPGRHPTWSSAEENKMQCYGNQKYNTLNTLPSFDQSNIFHQDSICKEHDNCNIQATQSSAIQDISSAKTCAIAVPDSGKKINMPLNSGQSLPSEALVEDNETQAENVGKAGKSDTGKINDKSKGDVKKSEADSVNRDKGVGNDDIGSDLDDDELSDASTIVDEKYDNPVSEDKDVKKKCKRSGRKETKGKRKENPTGKKYYEKQDVTCEECGKILHSLRALDRHKNLHTGVYKCEKCDKVCNSESSLKSHSRVHDGYEGDQVCNVCGKNFYDKSSLNKHTLSVHMGIKNFHCRFCSQSFYARKTYEEHERVHTGERPFKCNECPKSYKRISDLNHHIRLHRGEVKHTCEQCGDGFRRISELNRHKLKHSSDNPDLNPHGKVHKCEYCAIIFSTKKALTAHTNTHIETTAEALVWAKPKTEKEMVDDIVQELGTGFFPPVSEYSQAQDLTVRNNESFLMQGRHNNLPLFPRNLYDIPPVQHTLTTTAITDIDDCMPGGRESSSSSNSKSMQFETSFHTDVGQSHKSDFTMTKHFTDYQQVKKSSPTESVDSSKAITEDIDLSIVKTEKMDDMEKDTDLAVVSNEERVDWFSDQDNVVPDEDDVKQKIEMLADEVNEYGGDTDVEDYNCTLSKKDSTLEPDADTNDEEWTMRIKKVKKSNKGLSKYMVKEKAKTGVKRKRVVIKTIKTNDKGEKDGETKHVVDIVLKKKIKDKSNIETSICEVCGKVFLSKIAMKKHMHLHKGTFTCGLCSKSFTTQASLTTHMDVHEGRKEYTATCNVCDRKFYDYSSLHKHVKSVHMGYRPFPCPHCERRFPERKGLAEHIRVHTGERPFKCTDCDRAFKRKSELNFHVRKAHTNEQKYFCSFCGKGFLRLALLRMHVEDRHGSHDHRCKMCRKNFQNEVQLQDHRLRKHPHTPAQRKICDKCGHSFYNTNKLNRHLKSKTNCAENSYYSCGVYSCRICMAKFDNEDDRSSHLKEQHPEEIKKKSYPCNVCGKTLGRSQALKLHMKIHYQIRDYQCSMCSSTFVQKHHLLQHMRTHTGEKPYQCHICLRSFAQSATLYSHMKHHDEKLPKLPSD</sequence>
<dbReference type="PANTHER" id="PTHR24379:SF121">
    <property type="entry name" value="C2H2-TYPE DOMAIN-CONTAINING PROTEIN"/>
    <property type="match status" value="1"/>
</dbReference>
<feature type="domain" description="C2H2-type" evidence="7">
    <location>
        <begin position="915"/>
        <end position="945"/>
    </location>
</feature>
<feature type="domain" description="C2H2-type" evidence="7">
    <location>
        <begin position="289"/>
        <end position="317"/>
    </location>
</feature>
<evidence type="ECO:0000256" key="1">
    <source>
        <dbReference type="ARBA" id="ARBA00022723"/>
    </source>
</evidence>
<feature type="compositionally biased region" description="Basic and acidic residues" evidence="6">
    <location>
        <begin position="189"/>
        <end position="203"/>
    </location>
</feature>
<evidence type="ECO:0000313" key="9">
    <source>
        <dbReference type="Proteomes" id="UP001164746"/>
    </source>
</evidence>
<evidence type="ECO:0000259" key="7">
    <source>
        <dbReference type="PROSITE" id="PS50157"/>
    </source>
</evidence>
<feature type="domain" description="C2H2-type" evidence="7">
    <location>
        <begin position="1070"/>
        <end position="1097"/>
    </location>
</feature>
<reference evidence="8" key="1">
    <citation type="submission" date="2022-11" db="EMBL/GenBank/DDBJ databases">
        <title>Centuries of genome instability and evolution in soft-shell clam transmissible cancer (bioRxiv).</title>
        <authorList>
            <person name="Hart S.F.M."/>
            <person name="Yonemitsu M.A."/>
            <person name="Giersch R.M."/>
            <person name="Beal B.F."/>
            <person name="Arriagada G."/>
            <person name="Davis B.W."/>
            <person name="Ostrander E.A."/>
            <person name="Goff S.P."/>
            <person name="Metzger M.J."/>
        </authorList>
    </citation>
    <scope>NUCLEOTIDE SEQUENCE</scope>
    <source>
        <strain evidence="8">MELC-2E11</strain>
        <tissue evidence="8">Siphon/mantle</tissue>
    </source>
</reference>
<feature type="domain" description="C2H2-type" evidence="7">
    <location>
        <begin position="234"/>
        <end position="261"/>
    </location>
</feature>
<feature type="non-terminal residue" evidence="8">
    <location>
        <position position="1102"/>
    </location>
</feature>
<keyword evidence="9" id="KW-1185">Reference proteome</keyword>
<feature type="domain" description="C2H2-type" evidence="7">
    <location>
        <begin position="318"/>
        <end position="345"/>
    </location>
</feature>
<feature type="domain" description="C2H2-type" evidence="7">
    <location>
        <begin position="801"/>
        <end position="829"/>
    </location>
</feature>
<feature type="domain" description="C2H2-type" evidence="7">
    <location>
        <begin position="410"/>
        <end position="437"/>
    </location>
</feature>
<feature type="domain" description="C2H2-type" evidence="7">
    <location>
        <begin position="374"/>
        <end position="401"/>
    </location>
</feature>
<dbReference type="SMART" id="SM00355">
    <property type="entry name" value="ZnF_C2H2"/>
    <property type="match status" value="19"/>
</dbReference>
<dbReference type="PANTHER" id="PTHR24379">
    <property type="entry name" value="KRAB AND ZINC FINGER DOMAIN-CONTAINING"/>
    <property type="match status" value="1"/>
</dbReference>
<dbReference type="Pfam" id="PF12874">
    <property type="entry name" value="zf-met"/>
    <property type="match status" value="1"/>
</dbReference>
<feature type="domain" description="C2H2-type" evidence="7">
    <location>
        <begin position="771"/>
        <end position="798"/>
    </location>
</feature>
<dbReference type="SUPFAM" id="SSF57667">
    <property type="entry name" value="beta-beta-alpha zinc fingers"/>
    <property type="match status" value="10"/>
</dbReference>
<keyword evidence="3 5" id="KW-0863">Zinc-finger</keyword>
<dbReference type="InterPro" id="IPR013087">
    <property type="entry name" value="Znf_C2H2_type"/>
</dbReference>
<dbReference type="Proteomes" id="UP001164746">
    <property type="component" value="Chromosome 14"/>
</dbReference>
<feature type="domain" description="C2H2-type" evidence="7">
    <location>
        <begin position="346"/>
        <end position="373"/>
    </location>
</feature>
<feature type="region of interest" description="Disordered" evidence="6">
    <location>
        <begin position="1"/>
        <end position="37"/>
    </location>
</feature>
<organism evidence="8 9">
    <name type="scientific">Mya arenaria</name>
    <name type="common">Soft-shell clam</name>
    <dbReference type="NCBI Taxonomy" id="6604"/>
    <lineage>
        <taxon>Eukaryota</taxon>
        <taxon>Metazoa</taxon>
        <taxon>Spiralia</taxon>
        <taxon>Lophotrochozoa</taxon>
        <taxon>Mollusca</taxon>
        <taxon>Bivalvia</taxon>
        <taxon>Autobranchia</taxon>
        <taxon>Heteroconchia</taxon>
        <taxon>Euheterodonta</taxon>
        <taxon>Imparidentia</taxon>
        <taxon>Neoheterodontei</taxon>
        <taxon>Myida</taxon>
        <taxon>Myoidea</taxon>
        <taxon>Myidae</taxon>
        <taxon>Mya</taxon>
    </lineage>
</organism>
<dbReference type="PROSITE" id="PS50157">
    <property type="entry name" value="ZINC_FINGER_C2H2_2"/>
    <property type="match status" value="18"/>
</dbReference>
<feature type="compositionally biased region" description="Basic and acidic residues" evidence="6">
    <location>
        <begin position="139"/>
        <end position="169"/>
    </location>
</feature>
<dbReference type="EMBL" id="CP111025">
    <property type="protein sequence ID" value="WAR25448.1"/>
    <property type="molecule type" value="Genomic_DNA"/>
</dbReference>
<name>A0ABY7FX34_MYAAR</name>
<feature type="domain" description="C2H2-type" evidence="7">
    <location>
        <begin position="1042"/>
        <end position="1069"/>
    </location>
</feature>
<feature type="domain" description="C2H2-type" evidence="7">
    <location>
        <begin position="858"/>
        <end position="886"/>
    </location>
</feature>
<accession>A0ABY7FX34</accession>
<evidence type="ECO:0000256" key="4">
    <source>
        <dbReference type="ARBA" id="ARBA00022833"/>
    </source>
</evidence>
<feature type="region of interest" description="Disordered" evidence="6">
    <location>
        <begin position="125"/>
        <end position="226"/>
    </location>
</feature>
<feature type="domain" description="C2H2-type" evidence="7">
    <location>
        <begin position="830"/>
        <end position="857"/>
    </location>
</feature>
<feature type="domain" description="C2H2-type" evidence="7">
    <location>
        <begin position="946"/>
        <end position="975"/>
    </location>
</feature>
<feature type="domain" description="C2H2-type" evidence="7">
    <location>
        <begin position="745"/>
        <end position="772"/>
    </location>
</feature>
<dbReference type="Gene3D" id="3.30.160.60">
    <property type="entry name" value="Classic Zinc Finger"/>
    <property type="match status" value="13"/>
</dbReference>
<protein>
    <submittedName>
        <fullName evidence="8">ZFP26-like protein</fullName>
    </submittedName>
</protein>